<dbReference type="InterPro" id="IPR016181">
    <property type="entry name" value="Acyl_CoA_acyltransferase"/>
</dbReference>
<name>A0A437QP87_9PROT</name>
<keyword evidence="2" id="KW-0012">Acyltransferase</keyword>
<dbReference type="Pfam" id="PF00583">
    <property type="entry name" value="Acetyltransf_1"/>
    <property type="match status" value="1"/>
</dbReference>
<dbReference type="AlphaFoldDB" id="A0A437QP87"/>
<dbReference type="EMBL" id="SADE01000002">
    <property type="protein sequence ID" value="RVU36376.1"/>
    <property type="molecule type" value="Genomic_DNA"/>
</dbReference>
<keyword evidence="1 4" id="KW-0808">Transferase</keyword>
<comment type="caution">
    <text evidence="4">The sequence shown here is derived from an EMBL/GenBank/DDBJ whole genome shotgun (WGS) entry which is preliminary data.</text>
</comment>
<gene>
    <name evidence="4" type="ORF">EOI86_14300</name>
</gene>
<dbReference type="OrthoDB" id="9805924at2"/>
<evidence type="ECO:0000256" key="1">
    <source>
        <dbReference type="ARBA" id="ARBA00022679"/>
    </source>
</evidence>
<reference evidence="5" key="1">
    <citation type="submission" date="2019-01" db="EMBL/GenBank/DDBJ databases">
        <title>Gri0909 isolated from a small marine red alga.</title>
        <authorList>
            <person name="Kim J."/>
            <person name="Jeong S.E."/>
            <person name="Jeon C.O."/>
        </authorList>
    </citation>
    <scope>NUCLEOTIDE SEQUENCE [LARGE SCALE GENOMIC DNA]</scope>
    <source>
        <strain evidence="5">Gri0909</strain>
    </source>
</reference>
<dbReference type="Proteomes" id="UP000287447">
    <property type="component" value="Unassembled WGS sequence"/>
</dbReference>
<evidence type="ECO:0000313" key="4">
    <source>
        <dbReference type="EMBL" id="RVU36376.1"/>
    </source>
</evidence>
<dbReference type="PANTHER" id="PTHR10545:SF42">
    <property type="entry name" value="ACETYLTRANSFERASE"/>
    <property type="match status" value="1"/>
</dbReference>
<protein>
    <submittedName>
        <fullName evidence="4">GNAT family N-acetyltransferase</fullName>
    </submittedName>
</protein>
<dbReference type="PANTHER" id="PTHR10545">
    <property type="entry name" value="DIAMINE N-ACETYLTRANSFERASE"/>
    <property type="match status" value="1"/>
</dbReference>
<evidence type="ECO:0000313" key="5">
    <source>
        <dbReference type="Proteomes" id="UP000287447"/>
    </source>
</evidence>
<sequence>MSSSAAHKSGSDITIRFLEPGDETEWRRLWTGYLEFYESTVSEDVYRSSFDRMMQGNAGAPNEFRGLLALVDGKPVGLVHYVFHRHGWKIENVCYLQDLYADPSVRGTGVGRALIEAVYEKADEEGCPAVYWMTQEFNKTARQLYDRIGVLTPFIKYNRPS</sequence>
<dbReference type="PROSITE" id="PS51186">
    <property type="entry name" value="GNAT"/>
    <property type="match status" value="1"/>
</dbReference>
<dbReference type="Gene3D" id="3.40.630.30">
    <property type="match status" value="1"/>
</dbReference>
<dbReference type="InterPro" id="IPR000182">
    <property type="entry name" value="GNAT_dom"/>
</dbReference>
<dbReference type="CDD" id="cd04301">
    <property type="entry name" value="NAT_SF"/>
    <property type="match status" value="1"/>
</dbReference>
<evidence type="ECO:0000259" key="3">
    <source>
        <dbReference type="PROSITE" id="PS51186"/>
    </source>
</evidence>
<accession>A0A437QP87</accession>
<dbReference type="SUPFAM" id="SSF55729">
    <property type="entry name" value="Acyl-CoA N-acyltransferases (Nat)"/>
    <property type="match status" value="1"/>
</dbReference>
<feature type="domain" description="N-acetyltransferase" evidence="3">
    <location>
        <begin position="13"/>
        <end position="161"/>
    </location>
</feature>
<dbReference type="InterPro" id="IPR051016">
    <property type="entry name" value="Diverse_Substrate_AcTransf"/>
</dbReference>
<dbReference type="GO" id="GO:0008080">
    <property type="term" value="F:N-acetyltransferase activity"/>
    <property type="evidence" value="ECO:0007669"/>
    <property type="project" value="TreeGrafter"/>
</dbReference>
<proteinExistence type="predicted"/>
<dbReference type="RefSeq" id="WP_127765852.1">
    <property type="nucleotide sequence ID" value="NZ_SADE01000002.1"/>
</dbReference>
<keyword evidence="5" id="KW-1185">Reference proteome</keyword>
<evidence type="ECO:0000256" key="2">
    <source>
        <dbReference type="ARBA" id="ARBA00023315"/>
    </source>
</evidence>
<organism evidence="4 5">
    <name type="scientific">Hwanghaeella grinnelliae</name>
    <dbReference type="NCBI Taxonomy" id="2500179"/>
    <lineage>
        <taxon>Bacteria</taxon>
        <taxon>Pseudomonadati</taxon>
        <taxon>Pseudomonadota</taxon>
        <taxon>Alphaproteobacteria</taxon>
        <taxon>Rhodospirillales</taxon>
        <taxon>Rhodospirillaceae</taxon>
        <taxon>Hwanghaeella</taxon>
    </lineage>
</organism>